<evidence type="ECO:0000256" key="2">
    <source>
        <dbReference type="ARBA" id="ARBA00022898"/>
    </source>
</evidence>
<name>A0A2S5CZC9_LYSSH</name>
<dbReference type="EC" id="4.1.1.64" evidence="4"/>
<dbReference type="InterPro" id="IPR015421">
    <property type="entry name" value="PyrdxlP-dep_Trfase_major"/>
</dbReference>
<dbReference type="PROSITE" id="PS00600">
    <property type="entry name" value="AA_TRANSFER_CLASS_3"/>
    <property type="match status" value="1"/>
</dbReference>
<protein>
    <submittedName>
        <fullName evidence="4">2,2-dialkylglycine decarboxylase</fullName>
        <ecNumber evidence="4">4.1.1.64</ecNumber>
    </submittedName>
</protein>
<keyword evidence="4" id="KW-0456">Lyase</keyword>
<dbReference type="PANTHER" id="PTHR43094">
    <property type="entry name" value="AMINOTRANSFERASE"/>
    <property type="match status" value="1"/>
</dbReference>
<evidence type="ECO:0000256" key="3">
    <source>
        <dbReference type="RuleBase" id="RU003560"/>
    </source>
</evidence>
<dbReference type="PANTHER" id="PTHR43094:SF1">
    <property type="entry name" value="AMINOTRANSFERASE CLASS-III"/>
    <property type="match status" value="1"/>
</dbReference>
<gene>
    <name evidence="4" type="primary">dgdA</name>
    <name evidence="4" type="ORF">LYSIN_00962</name>
</gene>
<sequence>MEKNTEVLRTEGDINLTKTRSIWQENHLSKESFEFINDDAKYYLHQSLSTPCLNIIEKSYGIYIEDIDGRKYMDFHGNNVHQIGYGNEYVIRAVKEQLDTLPFSPRRYTNKVAIQLAKKLVAIAPEPLNKVLLAPGGTSAVGMALKLVRKATGKFKTISMWDSFHGASLDAISVGGEALFRNGMGPLMPGTLHIAPYNSYRGLFEDDNGRFKSLDYLEYILERENEIGAIILEPVRCTDVHIPPKEYYQRLRNICDRNNILMIFDEIPTALGRTGKMFTFENFGVIPDIVLIGKGLGGGVFPMAAMLVKGELDVAQDIALGHYTHEKSSLGCAAALATLHYIEDFKLIEKANQLGEYMRIRLKKMQEQYEIIGDVRGIGLLYGVELVLDRHSKEKAIVEAEQVMYKCMEKGLSFKVSQGNVLTLTPPLIIKEQELELAMDILEQSIQEVLAK</sequence>
<dbReference type="EMBL" id="PGLV01000001">
    <property type="protein sequence ID" value="POZ56179.1"/>
    <property type="molecule type" value="Genomic_DNA"/>
</dbReference>
<dbReference type="InterPro" id="IPR049704">
    <property type="entry name" value="Aminotrans_3_PPA_site"/>
</dbReference>
<dbReference type="RefSeq" id="WP_069512273.1">
    <property type="nucleotide sequence ID" value="NZ_CP194323.1"/>
</dbReference>
<dbReference type="Pfam" id="PF00202">
    <property type="entry name" value="Aminotran_3"/>
    <property type="match status" value="1"/>
</dbReference>
<dbReference type="Proteomes" id="UP000237319">
    <property type="component" value="Unassembled WGS sequence"/>
</dbReference>
<dbReference type="Gene3D" id="3.90.1150.10">
    <property type="entry name" value="Aspartate Aminotransferase, domain 1"/>
    <property type="match status" value="1"/>
</dbReference>
<keyword evidence="2 3" id="KW-0663">Pyridoxal phosphate</keyword>
<dbReference type="PIRSF" id="PIRSF000521">
    <property type="entry name" value="Transaminase_4ab_Lys_Orn"/>
    <property type="match status" value="1"/>
</dbReference>
<dbReference type="InterPro" id="IPR015424">
    <property type="entry name" value="PyrdxlP-dep_Trfase"/>
</dbReference>
<keyword evidence="5" id="KW-1185">Reference proteome</keyword>
<dbReference type="NCBIfam" id="NF004755">
    <property type="entry name" value="PRK06082.1"/>
    <property type="match status" value="1"/>
</dbReference>
<dbReference type="InterPro" id="IPR005814">
    <property type="entry name" value="Aminotrans_3"/>
</dbReference>
<proteinExistence type="inferred from homology"/>
<dbReference type="AlphaFoldDB" id="A0A2S5CZC9"/>
<accession>A0A2S5CZC9</accession>
<dbReference type="InterPro" id="IPR015422">
    <property type="entry name" value="PyrdxlP-dep_Trfase_small"/>
</dbReference>
<dbReference type="GO" id="GO:0008483">
    <property type="term" value="F:transaminase activity"/>
    <property type="evidence" value="ECO:0007669"/>
    <property type="project" value="InterPro"/>
</dbReference>
<evidence type="ECO:0000313" key="4">
    <source>
        <dbReference type="EMBL" id="POZ56179.1"/>
    </source>
</evidence>
<dbReference type="SUPFAM" id="SSF53383">
    <property type="entry name" value="PLP-dependent transferases"/>
    <property type="match status" value="1"/>
</dbReference>
<dbReference type="GO" id="GO:0030170">
    <property type="term" value="F:pyridoxal phosphate binding"/>
    <property type="evidence" value="ECO:0007669"/>
    <property type="project" value="InterPro"/>
</dbReference>
<comment type="caution">
    <text evidence="4">The sequence shown here is derived from an EMBL/GenBank/DDBJ whole genome shotgun (WGS) entry which is preliminary data.</text>
</comment>
<dbReference type="GO" id="GO:0047432">
    <property type="term" value="F:2,2-dialkylglycine decarboxylase (pyruvate) activity"/>
    <property type="evidence" value="ECO:0007669"/>
    <property type="project" value="UniProtKB-EC"/>
</dbReference>
<reference evidence="4 5" key="1">
    <citation type="submission" date="2017-11" db="EMBL/GenBank/DDBJ databases">
        <title>Genome sequence of Lysinibacillus sphaericus, a lignin-degrading bacteria isolated from municipal solid waste soil.</title>
        <authorList>
            <person name="Persinoti G.F."/>
            <person name="Paixao D.A."/>
            <person name="Bugg T.D."/>
            <person name="Squina F.M."/>
        </authorList>
    </citation>
    <scope>NUCLEOTIDE SEQUENCE [LARGE SCALE GENOMIC DNA]</scope>
    <source>
        <strain evidence="4 5">A1</strain>
    </source>
</reference>
<organism evidence="4 5">
    <name type="scientific">Lysinibacillus sphaericus</name>
    <name type="common">Bacillus sphaericus</name>
    <dbReference type="NCBI Taxonomy" id="1421"/>
    <lineage>
        <taxon>Bacteria</taxon>
        <taxon>Bacillati</taxon>
        <taxon>Bacillota</taxon>
        <taxon>Bacilli</taxon>
        <taxon>Bacillales</taxon>
        <taxon>Bacillaceae</taxon>
        <taxon>Lysinibacillus</taxon>
    </lineage>
</organism>
<dbReference type="CDD" id="cd00610">
    <property type="entry name" value="OAT_like"/>
    <property type="match status" value="1"/>
</dbReference>
<dbReference type="Gene3D" id="3.40.640.10">
    <property type="entry name" value="Type I PLP-dependent aspartate aminotransferase-like (Major domain)"/>
    <property type="match status" value="1"/>
</dbReference>
<evidence type="ECO:0000313" key="5">
    <source>
        <dbReference type="Proteomes" id="UP000237319"/>
    </source>
</evidence>
<evidence type="ECO:0000256" key="1">
    <source>
        <dbReference type="ARBA" id="ARBA00008954"/>
    </source>
</evidence>
<comment type="similarity">
    <text evidence="1 3">Belongs to the class-III pyridoxal-phosphate-dependent aminotransferase family.</text>
</comment>